<evidence type="ECO:0000313" key="2">
    <source>
        <dbReference type="Proteomes" id="UP001161704"/>
    </source>
</evidence>
<gene>
    <name evidence="1" type="ORF">N5I20_12585</name>
</gene>
<dbReference type="Proteomes" id="UP001161704">
    <property type="component" value="Unassembled WGS sequence"/>
</dbReference>
<accession>A0AA42R8Q8</accession>
<reference evidence="1" key="1">
    <citation type="submission" date="2022-09" db="EMBL/GenBank/DDBJ databases">
        <title>Intensive care unit water sources are persistently colonized with multi-drug resistant bacteria and are the site of extensive horizontal gene transfer of antibiotic resistance genes.</title>
        <authorList>
            <person name="Diorio-Toth L."/>
        </authorList>
    </citation>
    <scope>NUCLEOTIDE SEQUENCE</scope>
    <source>
        <strain evidence="1">GD03710</strain>
    </source>
</reference>
<proteinExistence type="predicted"/>
<comment type="caution">
    <text evidence="1">The sequence shown here is derived from an EMBL/GenBank/DDBJ whole genome shotgun (WGS) entry which is preliminary data.</text>
</comment>
<sequence length="165" mass="18340">MDMDALKEEIRCAMDGFGGSDIACAAACLALENLEPAQGENWAWVQSVLSGCPVAKEAALAVRREMDERNILSRAPAQDRFESWLAKNAPYLSLLWDFERHELSLSMVDSYLATASHGQAIMCRFAAGVWLGRNDYQFDMINAAGVLDDEQKAAIAEWFTSPFWP</sequence>
<protein>
    <submittedName>
        <fullName evidence="1">Uncharacterized protein</fullName>
    </submittedName>
</protein>
<name>A0AA42R8Q8_AERCA</name>
<evidence type="ECO:0000313" key="1">
    <source>
        <dbReference type="EMBL" id="MDH1505894.1"/>
    </source>
</evidence>
<dbReference type="RefSeq" id="WP_279963646.1">
    <property type="nucleotide sequence ID" value="NZ_JAOCFK010000049.1"/>
</dbReference>
<organism evidence="1 2">
    <name type="scientific">Aeromonas caviae</name>
    <name type="common">Aeromonas punctata</name>
    <dbReference type="NCBI Taxonomy" id="648"/>
    <lineage>
        <taxon>Bacteria</taxon>
        <taxon>Pseudomonadati</taxon>
        <taxon>Pseudomonadota</taxon>
        <taxon>Gammaproteobacteria</taxon>
        <taxon>Aeromonadales</taxon>
        <taxon>Aeromonadaceae</taxon>
        <taxon>Aeromonas</taxon>
    </lineage>
</organism>
<dbReference type="AlphaFoldDB" id="A0AA42R8Q8"/>
<dbReference type="EMBL" id="JAOCIZ010000046">
    <property type="protein sequence ID" value="MDH1505894.1"/>
    <property type="molecule type" value="Genomic_DNA"/>
</dbReference>